<gene>
    <name evidence="3" type="ORF">H0G86_007435</name>
</gene>
<proteinExistence type="predicted"/>
<name>A0A8G0LFG0_9HYPO</name>
<dbReference type="Proteomes" id="UP000826661">
    <property type="component" value="Chromosome IV"/>
</dbReference>
<feature type="region of interest" description="Disordered" evidence="2">
    <location>
        <begin position="535"/>
        <end position="574"/>
    </location>
</feature>
<feature type="coiled-coil region" evidence="1">
    <location>
        <begin position="200"/>
        <end position="234"/>
    </location>
</feature>
<dbReference type="EMBL" id="CP075867">
    <property type="protein sequence ID" value="QYT00349.1"/>
    <property type="molecule type" value="Genomic_DNA"/>
</dbReference>
<accession>A0A8G0LFG0</accession>
<feature type="region of interest" description="Disordered" evidence="2">
    <location>
        <begin position="45"/>
        <end position="67"/>
    </location>
</feature>
<keyword evidence="4" id="KW-1185">Reference proteome</keyword>
<sequence>MADVCLPGDGGYIYSPTEPYFIFPLLRDHCLSPYLDDVDIEAQRQHGDSKSSCPNERSPLLESPTSSQQKVSKRFDFGLSKFLALWSFFGGSCFGHEIAEIQYIEELERKYEAQSRELDGMRRERDSFKESLKQERRICEQKLESLRAKHKKIIDQKEMEWSKSMETASSQLQDEISKVEAIPSQLQIIKSKMKAISSQLHDEKSKVEKVSSQLKNEKAKVAELQKYIEKNEKVVTRAHETHVSSLSKSVSRPFTDDVIKDELKRFYENDFLSWCGDLASMEVDEPEKAKEKLQSMGIINNSKAYMNEPANLQFSMDLPDGKSPMVLLQAVLSQTLCDTFLRDAYFLADGMETSKVLDQGPADSRRWLKELEDMLCKVDKNFGVDWRIQTVQSLEKATPFNLHLVQNKAKKFIQDFHFLLKEVDDQALKDLSQLFLDFGNLALKFWKIRTVVKTHGMSRFAEQRFDAESPFIEADIVGSPATRRCREGRYVGVVVRPLIVSEPLGQDGDASEEVVWLKAAGWVSDFDDSVDTSAKTVIDDSDDDGDGGDDESSGDDDDSDGGDDDSGGGSDDEDVMRMMMTMMMTMTL</sequence>
<dbReference type="AlphaFoldDB" id="A0A8G0LFG0"/>
<protein>
    <submittedName>
        <fullName evidence="3">Uncharacterized protein</fullName>
    </submittedName>
</protein>
<evidence type="ECO:0000256" key="1">
    <source>
        <dbReference type="SAM" id="Coils"/>
    </source>
</evidence>
<organism evidence="3 4">
    <name type="scientific">Trichoderma simmonsii</name>
    <dbReference type="NCBI Taxonomy" id="1491479"/>
    <lineage>
        <taxon>Eukaryota</taxon>
        <taxon>Fungi</taxon>
        <taxon>Dikarya</taxon>
        <taxon>Ascomycota</taxon>
        <taxon>Pezizomycotina</taxon>
        <taxon>Sordariomycetes</taxon>
        <taxon>Hypocreomycetidae</taxon>
        <taxon>Hypocreales</taxon>
        <taxon>Hypocreaceae</taxon>
        <taxon>Trichoderma</taxon>
    </lineage>
</organism>
<feature type="coiled-coil region" evidence="1">
    <location>
        <begin position="104"/>
        <end position="149"/>
    </location>
</feature>
<evidence type="ECO:0000256" key="2">
    <source>
        <dbReference type="SAM" id="MobiDB-lite"/>
    </source>
</evidence>
<feature type="compositionally biased region" description="Acidic residues" evidence="2">
    <location>
        <begin position="539"/>
        <end position="574"/>
    </location>
</feature>
<reference evidence="3 4" key="1">
    <citation type="journal article" date="2021" name="BMC Genomics">
        <title>Telomere-to-telomere genome assembly of asparaginase-producing Trichoderma simmonsii.</title>
        <authorList>
            <person name="Chung D."/>
            <person name="Kwon Y.M."/>
            <person name="Yang Y."/>
        </authorList>
    </citation>
    <scope>NUCLEOTIDE SEQUENCE [LARGE SCALE GENOMIC DNA]</scope>
    <source>
        <strain evidence="3 4">GH-Sj1</strain>
    </source>
</reference>
<evidence type="ECO:0000313" key="3">
    <source>
        <dbReference type="EMBL" id="QYT00349.1"/>
    </source>
</evidence>
<keyword evidence="1" id="KW-0175">Coiled coil</keyword>
<evidence type="ECO:0000313" key="4">
    <source>
        <dbReference type="Proteomes" id="UP000826661"/>
    </source>
</evidence>